<dbReference type="SUPFAM" id="SSF48726">
    <property type="entry name" value="Immunoglobulin"/>
    <property type="match status" value="1"/>
</dbReference>
<reference evidence="4" key="2">
    <citation type="submission" date="2025-08" db="UniProtKB">
        <authorList>
            <consortium name="Ensembl"/>
        </authorList>
    </citation>
    <scope>IDENTIFICATION</scope>
</reference>
<dbReference type="PANTHER" id="PTHR45080">
    <property type="entry name" value="CONTACTIN 5"/>
    <property type="match status" value="1"/>
</dbReference>
<dbReference type="SMART" id="SM00409">
    <property type="entry name" value="IG"/>
    <property type="match status" value="1"/>
</dbReference>
<reference evidence="4" key="3">
    <citation type="submission" date="2025-09" db="UniProtKB">
        <authorList>
            <consortium name="Ensembl"/>
        </authorList>
    </citation>
    <scope>IDENTIFICATION</scope>
</reference>
<dbReference type="SMART" id="SM00408">
    <property type="entry name" value="IGc2"/>
    <property type="match status" value="1"/>
</dbReference>
<dbReference type="GO" id="GO:0030424">
    <property type="term" value="C:axon"/>
    <property type="evidence" value="ECO:0007669"/>
    <property type="project" value="TreeGrafter"/>
</dbReference>
<feature type="domain" description="Ig-like" evidence="3">
    <location>
        <begin position="60"/>
        <end position="144"/>
    </location>
</feature>
<evidence type="ECO:0000313" key="4">
    <source>
        <dbReference type="Ensembl" id="ENSCUSP00005015885.1"/>
    </source>
</evidence>
<keyword evidence="1" id="KW-0732">Signal</keyword>
<evidence type="ECO:0000256" key="1">
    <source>
        <dbReference type="ARBA" id="ARBA00022729"/>
    </source>
</evidence>
<dbReference type="InterPro" id="IPR036179">
    <property type="entry name" value="Ig-like_dom_sf"/>
</dbReference>
<sequence>MGTRDLQGGWRSCDFSPCKVQLDPKAIAWCLGYFGRDAGTWVRSCCTSPPPCVPLPAALPRVQGSSNTLRRVSVIEGGETVLECEAKGTPAPWVTWLKDGQPVAAGDRLLLTEQGRRLHIPRAEVAHAGHYTCLVTSGVQVSVTSLLWVTCPIAPLKSPSGDAKGPSGFVS</sequence>
<proteinExistence type="predicted"/>
<dbReference type="InterPro" id="IPR003599">
    <property type="entry name" value="Ig_sub"/>
</dbReference>
<dbReference type="GO" id="GO:0050808">
    <property type="term" value="P:synapse organization"/>
    <property type="evidence" value="ECO:0007669"/>
    <property type="project" value="TreeGrafter"/>
</dbReference>
<protein>
    <recommendedName>
        <fullName evidence="3">Ig-like domain-containing protein</fullName>
    </recommendedName>
</protein>
<dbReference type="Gene3D" id="2.60.40.10">
    <property type="entry name" value="Immunoglobulins"/>
    <property type="match status" value="1"/>
</dbReference>
<dbReference type="InterPro" id="IPR013783">
    <property type="entry name" value="Ig-like_fold"/>
</dbReference>
<dbReference type="GO" id="GO:0005886">
    <property type="term" value="C:plasma membrane"/>
    <property type="evidence" value="ECO:0007669"/>
    <property type="project" value="TreeGrafter"/>
</dbReference>
<dbReference type="GO" id="GO:0043025">
    <property type="term" value="C:neuronal cell body"/>
    <property type="evidence" value="ECO:0007669"/>
    <property type="project" value="TreeGrafter"/>
</dbReference>
<dbReference type="InterPro" id="IPR007110">
    <property type="entry name" value="Ig-like_dom"/>
</dbReference>
<dbReference type="AlphaFoldDB" id="A0A8C3ULL5"/>
<keyword evidence="2" id="KW-1015">Disulfide bond</keyword>
<dbReference type="InterPro" id="IPR003598">
    <property type="entry name" value="Ig_sub2"/>
</dbReference>
<dbReference type="InterPro" id="IPR013098">
    <property type="entry name" value="Ig_I-set"/>
</dbReference>
<dbReference type="GO" id="GO:0007156">
    <property type="term" value="P:homophilic cell adhesion via plasma membrane adhesion molecules"/>
    <property type="evidence" value="ECO:0007669"/>
    <property type="project" value="TreeGrafter"/>
</dbReference>
<evidence type="ECO:0000256" key="2">
    <source>
        <dbReference type="ARBA" id="ARBA00023157"/>
    </source>
</evidence>
<organism evidence="4 5">
    <name type="scientific">Catharus ustulatus</name>
    <name type="common">Russet-backed thrush</name>
    <name type="synonym">Hylocichla ustulatus</name>
    <dbReference type="NCBI Taxonomy" id="91951"/>
    <lineage>
        <taxon>Eukaryota</taxon>
        <taxon>Metazoa</taxon>
        <taxon>Chordata</taxon>
        <taxon>Craniata</taxon>
        <taxon>Vertebrata</taxon>
        <taxon>Euteleostomi</taxon>
        <taxon>Archelosauria</taxon>
        <taxon>Archosauria</taxon>
        <taxon>Dinosauria</taxon>
        <taxon>Saurischia</taxon>
        <taxon>Theropoda</taxon>
        <taxon>Coelurosauria</taxon>
        <taxon>Aves</taxon>
        <taxon>Neognathae</taxon>
        <taxon>Neoaves</taxon>
        <taxon>Telluraves</taxon>
        <taxon>Australaves</taxon>
        <taxon>Passeriformes</taxon>
        <taxon>Turdidae</taxon>
        <taxon>Catharus</taxon>
    </lineage>
</organism>
<dbReference type="GO" id="GO:0008046">
    <property type="term" value="F:axon guidance receptor activity"/>
    <property type="evidence" value="ECO:0007669"/>
    <property type="project" value="TreeGrafter"/>
</dbReference>
<reference evidence="4" key="1">
    <citation type="submission" date="2020-10" db="EMBL/GenBank/DDBJ databases">
        <title>Catharus ustulatus (Swainson's thrush) genome, bCatUst1, primary haplotype v2.</title>
        <authorList>
            <person name="Delmore K."/>
            <person name="Vafadar M."/>
            <person name="Formenti G."/>
            <person name="Chow W."/>
            <person name="Pelan S."/>
            <person name="Howe K."/>
            <person name="Rhie A."/>
            <person name="Mountcastle J."/>
            <person name="Haase B."/>
            <person name="Fedrigo O."/>
            <person name="Jarvis E.D."/>
        </authorList>
    </citation>
    <scope>NUCLEOTIDE SEQUENCE [LARGE SCALE GENOMIC DNA]</scope>
</reference>
<evidence type="ECO:0000259" key="3">
    <source>
        <dbReference type="PROSITE" id="PS50835"/>
    </source>
</evidence>
<keyword evidence="5" id="KW-1185">Reference proteome</keyword>
<dbReference type="PROSITE" id="PS50835">
    <property type="entry name" value="IG_LIKE"/>
    <property type="match status" value="1"/>
</dbReference>
<dbReference type="FunFam" id="2.60.40.10:FF:000130">
    <property type="entry name" value="Hemicentin 1"/>
    <property type="match status" value="1"/>
</dbReference>
<dbReference type="Ensembl" id="ENSCUST00005016492.1">
    <property type="protein sequence ID" value="ENSCUSP00005015885.1"/>
    <property type="gene ID" value="ENSCUSG00005010210.1"/>
</dbReference>
<name>A0A8C3ULL5_CATUS</name>
<evidence type="ECO:0000313" key="5">
    <source>
        <dbReference type="Proteomes" id="UP000694563"/>
    </source>
</evidence>
<accession>A0A8C3ULL5</accession>
<dbReference type="PANTHER" id="PTHR45080:SF8">
    <property type="entry name" value="IG-LIKE DOMAIN-CONTAINING PROTEIN"/>
    <property type="match status" value="1"/>
</dbReference>
<dbReference type="Pfam" id="PF07679">
    <property type="entry name" value="I-set"/>
    <property type="match status" value="1"/>
</dbReference>
<dbReference type="Proteomes" id="UP000694563">
    <property type="component" value="Chromosome 21"/>
</dbReference>
<dbReference type="InterPro" id="IPR050958">
    <property type="entry name" value="Cell_Adh-Cytoskel_Orgn"/>
</dbReference>